<comment type="caution">
    <text evidence="1">The sequence shown here is derived from an EMBL/GenBank/DDBJ whole genome shotgun (WGS) entry which is preliminary data.</text>
</comment>
<dbReference type="EMBL" id="BKCJ010478586">
    <property type="protein sequence ID" value="GFA73844.1"/>
    <property type="molecule type" value="Genomic_DNA"/>
</dbReference>
<protein>
    <submittedName>
        <fullName evidence="1">Uncharacterized protein</fullName>
    </submittedName>
</protein>
<reference evidence="1" key="1">
    <citation type="journal article" date="2019" name="Sci. Rep.">
        <title>Draft genome of Tanacetum cinerariifolium, the natural source of mosquito coil.</title>
        <authorList>
            <person name="Yamashiro T."/>
            <person name="Shiraishi A."/>
            <person name="Satake H."/>
            <person name="Nakayama K."/>
        </authorList>
    </citation>
    <scope>NUCLEOTIDE SEQUENCE</scope>
</reference>
<organism evidence="1">
    <name type="scientific">Tanacetum cinerariifolium</name>
    <name type="common">Dalmatian daisy</name>
    <name type="synonym">Chrysanthemum cinerariifolium</name>
    <dbReference type="NCBI Taxonomy" id="118510"/>
    <lineage>
        <taxon>Eukaryota</taxon>
        <taxon>Viridiplantae</taxon>
        <taxon>Streptophyta</taxon>
        <taxon>Embryophyta</taxon>
        <taxon>Tracheophyta</taxon>
        <taxon>Spermatophyta</taxon>
        <taxon>Magnoliopsida</taxon>
        <taxon>eudicotyledons</taxon>
        <taxon>Gunneridae</taxon>
        <taxon>Pentapetalae</taxon>
        <taxon>asterids</taxon>
        <taxon>campanulids</taxon>
        <taxon>Asterales</taxon>
        <taxon>Asteraceae</taxon>
        <taxon>Asteroideae</taxon>
        <taxon>Anthemideae</taxon>
        <taxon>Anthemidinae</taxon>
        <taxon>Tanacetum</taxon>
    </lineage>
</organism>
<dbReference type="AlphaFoldDB" id="A0A699K488"/>
<evidence type="ECO:0000313" key="1">
    <source>
        <dbReference type="EMBL" id="GFA73844.1"/>
    </source>
</evidence>
<sequence length="93" mass="10633">ETRFCDVWIMKEGVAKSFTKMLSIKAPDTWVYYKVLEIRKNGEVIIENIDDIYSSELEVYEPVSGRISGSGINGLSRTFSVNSYMETLLLLDE</sequence>
<accession>A0A699K488</accession>
<feature type="non-terminal residue" evidence="1">
    <location>
        <position position="1"/>
    </location>
</feature>
<gene>
    <name evidence="1" type="ORF">Tci_645816</name>
</gene>
<name>A0A699K488_TANCI</name>
<proteinExistence type="predicted"/>